<proteinExistence type="predicted"/>
<accession>A0AAN6RGZ1</accession>
<dbReference type="EMBL" id="WVTA01000010">
    <property type="protein sequence ID" value="KAK3203708.1"/>
    <property type="molecule type" value="Genomic_DNA"/>
</dbReference>
<evidence type="ECO:0000313" key="2">
    <source>
        <dbReference type="EMBL" id="KAK3203708.1"/>
    </source>
</evidence>
<comment type="caution">
    <text evidence="2">The sequence shown here is derived from an EMBL/GenBank/DDBJ whole genome shotgun (WGS) entry which is preliminary data.</text>
</comment>
<protein>
    <submittedName>
        <fullName evidence="2">Uncharacterized protein</fullName>
    </submittedName>
</protein>
<feature type="compositionally biased region" description="Low complexity" evidence="1">
    <location>
        <begin position="1"/>
        <end position="17"/>
    </location>
</feature>
<keyword evidence="3" id="KW-1185">Reference proteome</keyword>
<dbReference type="Proteomes" id="UP001280581">
    <property type="component" value="Unassembled WGS sequence"/>
</dbReference>
<feature type="compositionally biased region" description="Low complexity" evidence="1">
    <location>
        <begin position="26"/>
        <end position="44"/>
    </location>
</feature>
<evidence type="ECO:0000313" key="3">
    <source>
        <dbReference type="Proteomes" id="UP001280581"/>
    </source>
</evidence>
<evidence type="ECO:0000256" key="1">
    <source>
        <dbReference type="SAM" id="MobiDB-lite"/>
    </source>
</evidence>
<reference evidence="2 3" key="1">
    <citation type="submission" date="2021-02" db="EMBL/GenBank/DDBJ databases">
        <title>Genome assembly of Pseudopithomyces chartarum.</title>
        <authorList>
            <person name="Jauregui R."/>
            <person name="Singh J."/>
            <person name="Voisey C."/>
        </authorList>
    </citation>
    <scope>NUCLEOTIDE SEQUENCE [LARGE SCALE GENOMIC DNA]</scope>
    <source>
        <strain evidence="2 3">AGR01</strain>
    </source>
</reference>
<organism evidence="2 3">
    <name type="scientific">Pseudopithomyces chartarum</name>
    <dbReference type="NCBI Taxonomy" id="1892770"/>
    <lineage>
        <taxon>Eukaryota</taxon>
        <taxon>Fungi</taxon>
        <taxon>Dikarya</taxon>
        <taxon>Ascomycota</taxon>
        <taxon>Pezizomycotina</taxon>
        <taxon>Dothideomycetes</taxon>
        <taxon>Pleosporomycetidae</taxon>
        <taxon>Pleosporales</taxon>
        <taxon>Massarineae</taxon>
        <taxon>Didymosphaeriaceae</taxon>
        <taxon>Pseudopithomyces</taxon>
    </lineage>
</organism>
<gene>
    <name evidence="2" type="ORF">GRF29_106g427482</name>
</gene>
<sequence length="115" mass="12845">MATTRTNRFSFSRTPSSLHRLRTAFSPTRSSRSISPSSTGTTSPLARTGSPDSHRSSGSMSSIRDLLMLRHKPSVMDVEMEEEKHLFGQELEMLEPRPSLQFGEVGIFEVLDGKF</sequence>
<name>A0AAN6RGZ1_9PLEO</name>
<dbReference type="AlphaFoldDB" id="A0AAN6RGZ1"/>
<feature type="region of interest" description="Disordered" evidence="1">
    <location>
        <begin position="1"/>
        <end position="63"/>
    </location>
</feature>